<organism evidence="3 4">
    <name type="scientific">Paramarasmius palmivorus</name>
    <dbReference type="NCBI Taxonomy" id="297713"/>
    <lineage>
        <taxon>Eukaryota</taxon>
        <taxon>Fungi</taxon>
        <taxon>Dikarya</taxon>
        <taxon>Basidiomycota</taxon>
        <taxon>Agaricomycotina</taxon>
        <taxon>Agaricomycetes</taxon>
        <taxon>Agaricomycetidae</taxon>
        <taxon>Agaricales</taxon>
        <taxon>Marasmiineae</taxon>
        <taxon>Marasmiaceae</taxon>
        <taxon>Paramarasmius</taxon>
    </lineage>
</organism>
<name>A0AAW0B2M4_9AGAR</name>
<dbReference type="EMBL" id="JAYKXP010000194">
    <property type="protein sequence ID" value="KAK7020151.1"/>
    <property type="molecule type" value="Genomic_DNA"/>
</dbReference>
<sequence>MSFNGSHVNVGGDANNVVHGDQINNVYHLTETESKAFERLAQKAAPNACYDSEQRFPPPNCHEGTRIQMIADISNWIEDDSKATKVLWVHGTAGIGKSAIAQHIAEKYAETRLAAAFFFSRNDSTRDNINPFIASIAYQLCDVGSLSHPMLRSKIIEAVSVNPNVFQASCEVQLRNLIIEPCLRVDPPSWNVKRNLLVIDGLDECVHQPSQKRVLELILRLISAIFPSSWIILLCSRPESQIWDAIEQIRSFREFLKAIDMNKQEGLNRDIARYLSDEFSRIRRERRRVLGIQGAIWPGDNVIVELVRRADKQMIFAVTVIKYIDTRDEPPQKRLERVCAIFVEAGSDSPYSALDTLYHGILLSCVGEWDKTWRILRLLVTPHTLPSLDILHSTPWRSPANIARLVGVQEVEVLVTLDKLHSILRIPNDNEEYNTNSGQEHADNVHIAHATFTEFLGDHCRSVEFYTPEMAKSEYWSIFSLRHLSELADNYPPYHIHSFTDTMLSWTEKFMAIEGPLRTMVLSGWTYWREVTFPLSPDLVDALLTLDIYHFVTLWCQDSFNQYPRQPLHDLKGVIQLEEQIKLAKTQESIPCQFIERLEELDGIEVLNLAFSPDTQGNSVFWQMRQAQQRCWGIPGFFASERVDPFLPYSNTCNQFLLLPPDSSHDGMSVPQNWILASVTKESVELEYKLYSIMGQERKTT</sequence>
<evidence type="ECO:0000259" key="2">
    <source>
        <dbReference type="PROSITE" id="PS50837"/>
    </source>
</evidence>
<evidence type="ECO:0000313" key="3">
    <source>
        <dbReference type="EMBL" id="KAK7020151.1"/>
    </source>
</evidence>
<gene>
    <name evidence="3" type="ORF">VNI00_017873</name>
</gene>
<dbReference type="Proteomes" id="UP001383192">
    <property type="component" value="Unassembled WGS sequence"/>
</dbReference>
<dbReference type="SUPFAM" id="SSF52540">
    <property type="entry name" value="P-loop containing nucleoside triphosphate hydrolases"/>
    <property type="match status" value="1"/>
</dbReference>
<proteinExistence type="predicted"/>
<dbReference type="InterPro" id="IPR007111">
    <property type="entry name" value="NACHT_NTPase"/>
</dbReference>
<dbReference type="PANTHER" id="PTHR10039:SF14">
    <property type="entry name" value="NACHT DOMAIN-CONTAINING PROTEIN"/>
    <property type="match status" value="1"/>
</dbReference>
<dbReference type="InterPro" id="IPR027417">
    <property type="entry name" value="P-loop_NTPase"/>
</dbReference>
<feature type="domain" description="NACHT" evidence="2">
    <location>
        <begin position="85"/>
        <end position="240"/>
    </location>
</feature>
<evidence type="ECO:0000313" key="4">
    <source>
        <dbReference type="Proteomes" id="UP001383192"/>
    </source>
</evidence>
<dbReference type="Pfam" id="PF24883">
    <property type="entry name" value="NPHP3_N"/>
    <property type="match status" value="1"/>
</dbReference>
<dbReference type="AlphaFoldDB" id="A0AAW0B2M4"/>
<comment type="caution">
    <text evidence="3">The sequence shown here is derived from an EMBL/GenBank/DDBJ whole genome shotgun (WGS) entry which is preliminary data.</text>
</comment>
<dbReference type="PANTHER" id="PTHR10039">
    <property type="entry name" value="AMELOGENIN"/>
    <property type="match status" value="1"/>
</dbReference>
<evidence type="ECO:0000256" key="1">
    <source>
        <dbReference type="ARBA" id="ARBA00022737"/>
    </source>
</evidence>
<keyword evidence="1" id="KW-0677">Repeat</keyword>
<dbReference type="Gene3D" id="3.40.50.300">
    <property type="entry name" value="P-loop containing nucleotide triphosphate hydrolases"/>
    <property type="match status" value="1"/>
</dbReference>
<dbReference type="PROSITE" id="PS50837">
    <property type="entry name" value="NACHT"/>
    <property type="match status" value="1"/>
</dbReference>
<protein>
    <recommendedName>
        <fullName evidence="2">NACHT domain-containing protein</fullName>
    </recommendedName>
</protein>
<keyword evidence="4" id="KW-1185">Reference proteome</keyword>
<accession>A0AAW0B2M4</accession>
<dbReference type="InterPro" id="IPR056884">
    <property type="entry name" value="NPHP3-like_N"/>
</dbReference>
<reference evidence="3 4" key="1">
    <citation type="submission" date="2024-01" db="EMBL/GenBank/DDBJ databases">
        <title>A draft genome for a cacao thread blight-causing isolate of Paramarasmius palmivorus.</title>
        <authorList>
            <person name="Baruah I.K."/>
            <person name="Bukari Y."/>
            <person name="Amoako-Attah I."/>
            <person name="Meinhardt L.W."/>
            <person name="Bailey B.A."/>
            <person name="Cohen S.P."/>
        </authorList>
    </citation>
    <scope>NUCLEOTIDE SEQUENCE [LARGE SCALE GENOMIC DNA]</scope>
    <source>
        <strain evidence="3 4">GH-12</strain>
    </source>
</reference>